<keyword evidence="9" id="KW-1185">Reference proteome</keyword>
<dbReference type="OrthoDB" id="5191770at2"/>
<dbReference type="Pfam" id="PF03994">
    <property type="entry name" value="DUF350"/>
    <property type="match status" value="1"/>
</dbReference>
<dbReference type="GO" id="GO:0005886">
    <property type="term" value="C:plasma membrane"/>
    <property type="evidence" value="ECO:0007669"/>
    <property type="project" value="UniProtKB-SubCell"/>
</dbReference>
<evidence type="ECO:0000256" key="3">
    <source>
        <dbReference type="ARBA" id="ARBA00022475"/>
    </source>
</evidence>
<protein>
    <recommendedName>
        <fullName evidence="10">DUF350 domain-containing protein</fullName>
    </recommendedName>
</protein>
<dbReference type="KEGG" id="euz:DVS28_a0032"/>
<keyword evidence="5 7" id="KW-1133">Transmembrane helix</keyword>
<evidence type="ECO:0000256" key="5">
    <source>
        <dbReference type="ARBA" id="ARBA00022989"/>
    </source>
</evidence>
<evidence type="ECO:0000256" key="2">
    <source>
        <dbReference type="ARBA" id="ARBA00005779"/>
    </source>
</evidence>
<evidence type="ECO:0000313" key="9">
    <source>
        <dbReference type="Proteomes" id="UP000264006"/>
    </source>
</evidence>
<keyword evidence="3" id="KW-1003">Cell membrane</keyword>
<dbReference type="Proteomes" id="UP000264006">
    <property type="component" value="Chromosome"/>
</dbReference>
<dbReference type="RefSeq" id="WP_114589644.1">
    <property type="nucleotide sequence ID" value="NZ_CP031165.1"/>
</dbReference>
<evidence type="ECO:0000256" key="7">
    <source>
        <dbReference type="SAM" id="Phobius"/>
    </source>
</evidence>
<dbReference type="EMBL" id="CP031165">
    <property type="protein sequence ID" value="AXV04741.1"/>
    <property type="molecule type" value="Genomic_DNA"/>
</dbReference>
<comment type="subcellular location">
    <subcellularLocation>
        <location evidence="1">Cell membrane</location>
        <topology evidence="1">Multi-pass membrane protein</topology>
    </subcellularLocation>
</comment>
<evidence type="ECO:0000313" key="8">
    <source>
        <dbReference type="EMBL" id="AXV04741.1"/>
    </source>
</evidence>
<organism evidence="8 9">
    <name type="scientific">Euzebya pacifica</name>
    <dbReference type="NCBI Taxonomy" id="1608957"/>
    <lineage>
        <taxon>Bacteria</taxon>
        <taxon>Bacillati</taxon>
        <taxon>Actinomycetota</taxon>
        <taxon>Nitriliruptoria</taxon>
        <taxon>Euzebyales</taxon>
    </lineage>
</organism>
<feature type="transmembrane region" description="Helical" evidence="7">
    <location>
        <begin position="123"/>
        <end position="142"/>
    </location>
</feature>
<dbReference type="InterPro" id="IPR007140">
    <property type="entry name" value="DUF350"/>
</dbReference>
<keyword evidence="6 7" id="KW-0472">Membrane</keyword>
<gene>
    <name evidence="8" type="ORF">DVS28_a0032</name>
</gene>
<evidence type="ECO:0008006" key="10">
    <source>
        <dbReference type="Google" id="ProtNLM"/>
    </source>
</evidence>
<evidence type="ECO:0000256" key="1">
    <source>
        <dbReference type="ARBA" id="ARBA00004651"/>
    </source>
</evidence>
<comment type="similarity">
    <text evidence="2">Belongs to the UPF0719 family.</text>
</comment>
<reference evidence="8 9" key="1">
    <citation type="submission" date="2018-09" db="EMBL/GenBank/DDBJ databases">
        <title>Complete genome sequence of Euzebya sp. DY32-46 isolated from seawater of Pacific Ocean.</title>
        <authorList>
            <person name="Xu L."/>
            <person name="Wu Y.-H."/>
            <person name="Xu X.-W."/>
        </authorList>
    </citation>
    <scope>NUCLEOTIDE SEQUENCE [LARGE SCALE GENOMIC DNA]</scope>
    <source>
        <strain evidence="8 9">DY32-46</strain>
    </source>
</reference>
<name>A0A346XR94_9ACTN</name>
<accession>A0A346XR94</accession>
<proteinExistence type="inferred from homology"/>
<evidence type="ECO:0000256" key="4">
    <source>
        <dbReference type="ARBA" id="ARBA00022692"/>
    </source>
</evidence>
<evidence type="ECO:0000256" key="6">
    <source>
        <dbReference type="ARBA" id="ARBA00023136"/>
    </source>
</evidence>
<feature type="transmembrane region" description="Helical" evidence="7">
    <location>
        <begin position="52"/>
        <end position="72"/>
    </location>
</feature>
<dbReference type="AlphaFoldDB" id="A0A346XR94"/>
<keyword evidence="4 7" id="KW-0812">Transmembrane</keyword>
<sequence>MIDMAAILADASEGLAWGVLALVLLAVSFGVIDVMTPGKLGKQITEDHNRNLIIVVASGMLANAIVLATAIVTSADGFALGLTTAGIYGLLGILLNAASFGLVDVITPGKLRDTVAATEPTPVAWFVAANHVAVGIVVAAAIS</sequence>
<feature type="transmembrane region" description="Helical" evidence="7">
    <location>
        <begin position="78"/>
        <end position="103"/>
    </location>
</feature>
<feature type="transmembrane region" description="Helical" evidence="7">
    <location>
        <begin position="14"/>
        <end position="32"/>
    </location>
</feature>